<name>A0A914RN72_PAREQ</name>
<protein>
    <submittedName>
        <fullName evidence="2">Uncharacterized protein</fullName>
    </submittedName>
</protein>
<proteinExistence type="predicted"/>
<dbReference type="WBParaSite" id="PEQ_0000774601-mRNA-1">
    <property type="protein sequence ID" value="PEQ_0000774601-mRNA-1"/>
    <property type="gene ID" value="PEQ_0000774601"/>
</dbReference>
<keyword evidence="1" id="KW-1185">Reference proteome</keyword>
<evidence type="ECO:0000313" key="1">
    <source>
        <dbReference type="Proteomes" id="UP000887564"/>
    </source>
</evidence>
<evidence type="ECO:0000313" key="2">
    <source>
        <dbReference type="WBParaSite" id="PEQ_0000774601-mRNA-1"/>
    </source>
</evidence>
<accession>A0A914RN72</accession>
<organism evidence="1 2">
    <name type="scientific">Parascaris equorum</name>
    <name type="common">Equine roundworm</name>
    <dbReference type="NCBI Taxonomy" id="6256"/>
    <lineage>
        <taxon>Eukaryota</taxon>
        <taxon>Metazoa</taxon>
        <taxon>Ecdysozoa</taxon>
        <taxon>Nematoda</taxon>
        <taxon>Chromadorea</taxon>
        <taxon>Rhabditida</taxon>
        <taxon>Spirurina</taxon>
        <taxon>Ascaridomorpha</taxon>
        <taxon>Ascaridoidea</taxon>
        <taxon>Ascarididae</taxon>
        <taxon>Parascaris</taxon>
    </lineage>
</organism>
<sequence length="63" mass="6820">RSQILGVFGAFSEGTEASIRRGDTRRPHSAAETETPKEVHTALGLCFVGCLCLRALSRSPFDI</sequence>
<dbReference type="Proteomes" id="UP000887564">
    <property type="component" value="Unplaced"/>
</dbReference>
<dbReference type="AlphaFoldDB" id="A0A914RN72"/>
<reference evidence="2" key="1">
    <citation type="submission" date="2022-11" db="UniProtKB">
        <authorList>
            <consortium name="WormBaseParasite"/>
        </authorList>
    </citation>
    <scope>IDENTIFICATION</scope>
</reference>